<name>A9T4K4_PHYPA</name>
<gene>
    <name evidence="2" type="ORF">PHYPA_031037</name>
</gene>
<evidence type="ECO:0000313" key="3">
    <source>
        <dbReference type="EnsemblPlants" id="PAC:32952415.CDS.1"/>
    </source>
</evidence>
<protein>
    <submittedName>
        <fullName evidence="2 3">Uncharacterized protein</fullName>
    </submittedName>
</protein>
<evidence type="ECO:0000313" key="4">
    <source>
        <dbReference type="Proteomes" id="UP000006727"/>
    </source>
</evidence>
<feature type="compositionally biased region" description="Basic and acidic residues" evidence="1">
    <location>
        <begin position="1"/>
        <end position="13"/>
    </location>
</feature>
<dbReference type="InParanoid" id="A9T4K4"/>
<reference evidence="2 4" key="2">
    <citation type="journal article" date="2018" name="Plant J.">
        <title>The Physcomitrella patens chromosome-scale assembly reveals moss genome structure and evolution.</title>
        <authorList>
            <person name="Lang D."/>
            <person name="Ullrich K.K."/>
            <person name="Murat F."/>
            <person name="Fuchs J."/>
            <person name="Jenkins J."/>
            <person name="Haas F.B."/>
            <person name="Piednoel M."/>
            <person name="Gundlach H."/>
            <person name="Van Bel M."/>
            <person name="Meyberg R."/>
            <person name="Vives C."/>
            <person name="Morata J."/>
            <person name="Symeonidi A."/>
            <person name="Hiss M."/>
            <person name="Muchero W."/>
            <person name="Kamisugi Y."/>
            <person name="Saleh O."/>
            <person name="Blanc G."/>
            <person name="Decker E.L."/>
            <person name="van Gessel N."/>
            <person name="Grimwood J."/>
            <person name="Hayes R.D."/>
            <person name="Graham S.W."/>
            <person name="Gunter L.E."/>
            <person name="McDaniel S.F."/>
            <person name="Hoernstein S.N.W."/>
            <person name="Larsson A."/>
            <person name="Li F.W."/>
            <person name="Perroud P.F."/>
            <person name="Phillips J."/>
            <person name="Ranjan P."/>
            <person name="Rokshar D.S."/>
            <person name="Rothfels C.J."/>
            <person name="Schneider L."/>
            <person name="Shu S."/>
            <person name="Stevenson D.W."/>
            <person name="Thummler F."/>
            <person name="Tillich M."/>
            <person name="Villarreal Aguilar J.C."/>
            <person name="Widiez T."/>
            <person name="Wong G.K."/>
            <person name="Wymore A."/>
            <person name="Zhang Y."/>
            <person name="Zimmer A.D."/>
            <person name="Quatrano R.S."/>
            <person name="Mayer K.F.X."/>
            <person name="Goodstein D."/>
            <person name="Casacuberta J.M."/>
            <person name="Vandepoele K."/>
            <person name="Reski R."/>
            <person name="Cuming A.C."/>
            <person name="Tuskan G.A."/>
            <person name="Maumus F."/>
            <person name="Salse J."/>
            <person name="Schmutz J."/>
            <person name="Rensing S.A."/>
        </authorList>
    </citation>
    <scope>NUCLEOTIDE SEQUENCE [LARGE SCALE GENOMIC DNA]</scope>
    <source>
        <strain evidence="3 4">cv. Gransden 2004</strain>
    </source>
</reference>
<dbReference type="Proteomes" id="UP000006727">
    <property type="component" value="Chromosome 27"/>
</dbReference>
<sequence length="129" mass="14774">MSGIERPAKREGSQKNTLNQTNKGRSNKEQGEKEQQTKTCPALQGGKQRRPRKLRRQRASARRMMHKRQAPSSATPELIVPRRPPLATNPVAYDLSTPGQRRSRIRVGEPRLGTSPRHSHDLSWRLRRP</sequence>
<reference evidence="2 4" key="1">
    <citation type="journal article" date="2008" name="Science">
        <title>The Physcomitrella genome reveals evolutionary insights into the conquest of land by plants.</title>
        <authorList>
            <person name="Rensing S."/>
            <person name="Lang D."/>
            <person name="Zimmer A."/>
            <person name="Terry A."/>
            <person name="Salamov A."/>
            <person name="Shapiro H."/>
            <person name="Nishiyama T."/>
            <person name="Perroud P.-F."/>
            <person name="Lindquist E."/>
            <person name="Kamisugi Y."/>
            <person name="Tanahashi T."/>
            <person name="Sakakibara K."/>
            <person name="Fujita T."/>
            <person name="Oishi K."/>
            <person name="Shin-I T."/>
            <person name="Kuroki Y."/>
            <person name="Toyoda A."/>
            <person name="Suzuki Y."/>
            <person name="Hashimoto A."/>
            <person name="Yamaguchi K."/>
            <person name="Sugano A."/>
            <person name="Kohara Y."/>
            <person name="Fujiyama A."/>
            <person name="Anterola A."/>
            <person name="Aoki S."/>
            <person name="Ashton N."/>
            <person name="Barbazuk W.B."/>
            <person name="Barker E."/>
            <person name="Bennetzen J."/>
            <person name="Bezanilla M."/>
            <person name="Blankenship R."/>
            <person name="Cho S.H."/>
            <person name="Dutcher S."/>
            <person name="Estelle M."/>
            <person name="Fawcett J.A."/>
            <person name="Gundlach H."/>
            <person name="Hanada K."/>
            <person name="Heyl A."/>
            <person name="Hicks K.A."/>
            <person name="Hugh J."/>
            <person name="Lohr M."/>
            <person name="Mayer K."/>
            <person name="Melkozernov A."/>
            <person name="Murata T."/>
            <person name="Nelson D."/>
            <person name="Pils B."/>
            <person name="Prigge M."/>
            <person name="Reiss B."/>
            <person name="Renner T."/>
            <person name="Rombauts S."/>
            <person name="Rushton P."/>
            <person name="Sanderfoot A."/>
            <person name="Schween G."/>
            <person name="Shiu S.-H."/>
            <person name="Stueber K."/>
            <person name="Theodoulou F.L."/>
            <person name="Tu H."/>
            <person name="Van de Peer Y."/>
            <person name="Verrier P.J."/>
            <person name="Waters E."/>
            <person name="Wood A."/>
            <person name="Yang L."/>
            <person name="Cove D."/>
            <person name="Cuming A."/>
            <person name="Hasebe M."/>
            <person name="Lucas S."/>
            <person name="Mishler D.B."/>
            <person name="Reski R."/>
            <person name="Grigoriev I."/>
            <person name="Quatrano R.S."/>
            <person name="Boore J.L."/>
        </authorList>
    </citation>
    <scope>NUCLEOTIDE SEQUENCE [LARGE SCALE GENOMIC DNA]</scope>
    <source>
        <strain evidence="3 4">cv. Gransden 2004</strain>
    </source>
</reference>
<feature type="compositionally biased region" description="Basic residues" evidence="1">
    <location>
        <begin position="47"/>
        <end position="69"/>
    </location>
</feature>
<keyword evidence="4" id="KW-1185">Reference proteome</keyword>
<organism evidence="2">
    <name type="scientific">Physcomitrium patens</name>
    <name type="common">Spreading-leaved earth moss</name>
    <name type="synonym">Physcomitrella patens</name>
    <dbReference type="NCBI Taxonomy" id="3218"/>
    <lineage>
        <taxon>Eukaryota</taxon>
        <taxon>Viridiplantae</taxon>
        <taxon>Streptophyta</taxon>
        <taxon>Embryophyta</taxon>
        <taxon>Bryophyta</taxon>
        <taxon>Bryophytina</taxon>
        <taxon>Bryopsida</taxon>
        <taxon>Funariidae</taxon>
        <taxon>Funariales</taxon>
        <taxon>Funariaceae</taxon>
        <taxon>Physcomitrium</taxon>
    </lineage>
</organism>
<feature type="compositionally biased region" description="Basic and acidic residues" evidence="1">
    <location>
        <begin position="118"/>
        <end position="129"/>
    </location>
</feature>
<dbReference type="AlphaFoldDB" id="A9T4K4"/>
<dbReference type="PaxDb" id="3218-PP1S164_10V6.1"/>
<dbReference type="EMBL" id="ABEU02000027">
    <property type="protein sequence ID" value="PNR26462.1"/>
    <property type="molecule type" value="Genomic_DNA"/>
</dbReference>
<proteinExistence type="predicted"/>
<reference evidence="3" key="3">
    <citation type="submission" date="2020-12" db="UniProtKB">
        <authorList>
            <consortium name="EnsemblPlants"/>
        </authorList>
    </citation>
    <scope>IDENTIFICATION</scope>
</reference>
<dbReference type="Gramene" id="Pp3c27_7270V3.1">
    <property type="protein sequence ID" value="PAC:32952415.CDS.1"/>
    <property type="gene ID" value="Pp3c27_7270"/>
</dbReference>
<feature type="compositionally biased region" description="Basic and acidic residues" evidence="1">
    <location>
        <begin position="26"/>
        <end position="36"/>
    </location>
</feature>
<evidence type="ECO:0000313" key="2">
    <source>
        <dbReference type="EMBL" id="PNR26462.1"/>
    </source>
</evidence>
<evidence type="ECO:0000256" key="1">
    <source>
        <dbReference type="SAM" id="MobiDB-lite"/>
    </source>
</evidence>
<accession>A9T4K4</accession>
<feature type="compositionally biased region" description="Polar residues" evidence="1">
    <location>
        <begin position="14"/>
        <end position="24"/>
    </location>
</feature>
<feature type="region of interest" description="Disordered" evidence="1">
    <location>
        <begin position="1"/>
        <end position="129"/>
    </location>
</feature>
<dbReference type="HOGENOM" id="CLU_1952488_0_0_1"/>
<dbReference type="EnsemblPlants" id="Pp3c27_7270V3.1">
    <property type="protein sequence ID" value="PAC:32952415.CDS.1"/>
    <property type="gene ID" value="Pp3c27_7270"/>
</dbReference>